<dbReference type="SUPFAM" id="SSF63829">
    <property type="entry name" value="Calcium-dependent phosphotriesterase"/>
    <property type="match status" value="1"/>
</dbReference>
<dbReference type="SUPFAM" id="SSF57845">
    <property type="entry name" value="B-box zinc-binding domain"/>
    <property type="match status" value="1"/>
</dbReference>
<dbReference type="InterPro" id="IPR000315">
    <property type="entry name" value="Znf_B-box"/>
</dbReference>
<keyword evidence="4" id="KW-1185">Reference proteome</keyword>
<reference evidence="3" key="1">
    <citation type="journal article" date="2021" name="Genome Biol. Evol.">
        <title>A High-Quality Reference Genome for a Parasitic Bivalve with Doubly Uniparental Inheritance (Bivalvia: Unionida).</title>
        <authorList>
            <person name="Smith C.H."/>
        </authorList>
    </citation>
    <scope>NUCLEOTIDE SEQUENCE</scope>
    <source>
        <strain evidence="3">CHS0354</strain>
    </source>
</reference>
<dbReference type="AlphaFoldDB" id="A0AAE0SL76"/>
<dbReference type="GO" id="GO:0008270">
    <property type="term" value="F:zinc ion binding"/>
    <property type="evidence" value="ECO:0007669"/>
    <property type="project" value="UniProtKB-KW"/>
</dbReference>
<dbReference type="Gene3D" id="2.120.10.30">
    <property type="entry name" value="TolB, C-terminal domain"/>
    <property type="match status" value="1"/>
</dbReference>
<dbReference type="Gene3D" id="3.30.160.60">
    <property type="entry name" value="Classic Zinc Finger"/>
    <property type="match status" value="1"/>
</dbReference>
<dbReference type="Pfam" id="PF00643">
    <property type="entry name" value="zf-B_box"/>
    <property type="match status" value="1"/>
</dbReference>
<dbReference type="InterPro" id="IPR047153">
    <property type="entry name" value="TRIM45/56/19-like"/>
</dbReference>
<protein>
    <recommendedName>
        <fullName evidence="2">B box-type domain-containing protein</fullName>
    </recommendedName>
</protein>
<keyword evidence="1" id="KW-0862">Zinc</keyword>
<dbReference type="PANTHER" id="PTHR25462:SF296">
    <property type="entry name" value="MEIOTIC P26, ISOFORM F"/>
    <property type="match status" value="1"/>
</dbReference>
<evidence type="ECO:0000313" key="4">
    <source>
        <dbReference type="Proteomes" id="UP001195483"/>
    </source>
</evidence>
<dbReference type="PROSITE" id="PS50119">
    <property type="entry name" value="ZF_BBOX"/>
    <property type="match status" value="2"/>
</dbReference>
<keyword evidence="1" id="KW-0863">Zinc-finger</keyword>
<proteinExistence type="predicted"/>
<feature type="domain" description="B box-type" evidence="2">
    <location>
        <begin position="59"/>
        <end position="100"/>
    </location>
</feature>
<dbReference type="SMART" id="SM00336">
    <property type="entry name" value="BBOX"/>
    <property type="match status" value="2"/>
</dbReference>
<keyword evidence="1" id="KW-0479">Metal-binding</keyword>
<dbReference type="EMBL" id="JAEAOA010001146">
    <property type="protein sequence ID" value="KAK3593590.1"/>
    <property type="molecule type" value="Genomic_DNA"/>
</dbReference>
<dbReference type="Proteomes" id="UP001195483">
    <property type="component" value="Unassembled WGS sequence"/>
</dbReference>
<dbReference type="CDD" id="cd19757">
    <property type="entry name" value="Bbox1"/>
    <property type="match status" value="1"/>
</dbReference>
<reference evidence="3" key="3">
    <citation type="submission" date="2023-05" db="EMBL/GenBank/DDBJ databases">
        <authorList>
            <person name="Smith C.H."/>
        </authorList>
    </citation>
    <scope>NUCLEOTIDE SEQUENCE</scope>
    <source>
        <strain evidence="3">CHS0354</strain>
        <tissue evidence="3">Mantle</tissue>
    </source>
</reference>
<feature type="domain" description="B box-type" evidence="2">
    <location>
        <begin position="1"/>
        <end position="48"/>
    </location>
</feature>
<comment type="caution">
    <text evidence="3">The sequence shown here is derived from an EMBL/GenBank/DDBJ whole genome shotgun (WGS) entry which is preliminary data.</text>
</comment>
<accession>A0AAE0SL76</accession>
<evidence type="ECO:0000259" key="2">
    <source>
        <dbReference type="PROSITE" id="PS50119"/>
    </source>
</evidence>
<organism evidence="3 4">
    <name type="scientific">Potamilus streckersoni</name>
    <dbReference type="NCBI Taxonomy" id="2493646"/>
    <lineage>
        <taxon>Eukaryota</taxon>
        <taxon>Metazoa</taxon>
        <taxon>Spiralia</taxon>
        <taxon>Lophotrochozoa</taxon>
        <taxon>Mollusca</taxon>
        <taxon>Bivalvia</taxon>
        <taxon>Autobranchia</taxon>
        <taxon>Heteroconchia</taxon>
        <taxon>Palaeoheterodonta</taxon>
        <taxon>Unionida</taxon>
        <taxon>Unionoidea</taxon>
        <taxon>Unionidae</taxon>
        <taxon>Ambleminae</taxon>
        <taxon>Lampsilini</taxon>
        <taxon>Potamilus</taxon>
    </lineage>
</organism>
<reference evidence="3" key="2">
    <citation type="journal article" date="2021" name="Genome Biol. Evol.">
        <title>Developing a high-quality reference genome for a parasitic bivalve with doubly uniparental inheritance (Bivalvia: Unionida).</title>
        <authorList>
            <person name="Smith C.H."/>
        </authorList>
    </citation>
    <scope>NUCLEOTIDE SEQUENCE</scope>
    <source>
        <strain evidence="3">CHS0354</strain>
        <tissue evidence="3">Mantle</tissue>
    </source>
</reference>
<dbReference type="InterPro" id="IPR011042">
    <property type="entry name" value="6-blade_b-propeller_TolB-like"/>
</dbReference>
<sequence length="542" mass="61565">MDGILCETCTENNPAIRKCVQCRQVLCQNCSDIHQKMRISSNHNLESLSQQDVRFQTANKVQFCQKHPKESLLFLCRQCNLPLCLHCKLSTHEGHLTEGLKDAADPIREHLSKLIQKCKSYLPYLTKRIAIITAADKENEVQEQQVVQRIRDQIEAIKQELDRVFDNLKVQLTQEQGKKDREREMLRTSIAQFASDVFSIENWLDQSFHWDLIKDGNSIRTQVQTMLDNSPISVFMTKSVDFQVGLVNRDLLSKMVGSLNVAETGMHEISVTRLLTLNVGPDMLVRCLCVTKEKKIMLSKLWQKGVFIYDQESNLQDEVLRHSQDIDSVAMDDEGNAFISIRHEKKVIKIDGSKQVSVLALGFYPRGLAILIDGSLAICAVQTATFRTYQRNHCNMVIICNKDGTRKGDILSINNMPLAYPHRIALNGLNDNIVIGDRLLASFFILGRYGNYISTTKLSSYPKLTYSVITDIACDKFGHIFVADGNVHDIHMFDSKGVFLYTVVGRDILCDQVCSIASDGKTLWVGSVGMVHRYRYLKCFEN</sequence>
<gene>
    <name evidence="3" type="ORF">CHS0354_018686</name>
</gene>
<evidence type="ECO:0000313" key="3">
    <source>
        <dbReference type="EMBL" id="KAK3593590.1"/>
    </source>
</evidence>
<name>A0AAE0SL76_9BIVA</name>
<evidence type="ECO:0000256" key="1">
    <source>
        <dbReference type="PROSITE-ProRule" id="PRU00024"/>
    </source>
</evidence>
<dbReference type="PANTHER" id="PTHR25462">
    <property type="entry name" value="BONUS, ISOFORM C-RELATED"/>
    <property type="match status" value="1"/>
</dbReference>